<dbReference type="PROSITE" id="PS51671">
    <property type="entry name" value="ACT"/>
    <property type="match status" value="1"/>
</dbReference>
<comment type="similarity">
    <text evidence="9">Belongs to the aspartokinase family.</text>
</comment>
<keyword evidence="13" id="KW-0560">Oxidoreductase</keyword>
<accession>V5WCL0</accession>
<dbReference type="Pfam" id="PF00696">
    <property type="entry name" value="AA_kinase"/>
    <property type="match status" value="1"/>
</dbReference>
<name>V5WCL0_9SPIO</name>
<comment type="pathway">
    <text evidence="10">Amino-acid biosynthesis; L-threonine biosynthesis; L-threonine from L-aspartate: step 1/5.</text>
</comment>
<feature type="binding site" evidence="8">
    <location>
        <begin position="224"/>
        <end position="225"/>
    </location>
    <ligand>
        <name>ATP</name>
        <dbReference type="ChEBI" id="CHEBI:30616"/>
    </ligand>
</feature>
<dbReference type="SUPFAM" id="SSF53633">
    <property type="entry name" value="Carbamate kinase-like"/>
    <property type="match status" value="1"/>
</dbReference>
<evidence type="ECO:0000256" key="11">
    <source>
        <dbReference type="SAM" id="Coils"/>
    </source>
</evidence>
<dbReference type="Gene3D" id="3.30.70.260">
    <property type="match status" value="1"/>
</dbReference>
<dbReference type="PANTHER" id="PTHR43070:SF3">
    <property type="entry name" value="HOMOSERINE DEHYDROGENASE"/>
    <property type="match status" value="1"/>
</dbReference>
<dbReference type="Gene3D" id="3.30.2130.10">
    <property type="entry name" value="VC0802-like"/>
    <property type="match status" value="1"/>
</dbReference>
<dbReference type="PATRIC" id="fig|1307761.3.peg.72"/>
<gene>
    <name evidence="13" type="ORF">L21SP2_0072</name>
</gene>
<evidence type="ECO:0000259" key="12">
    <source>
        <dbReference type="PROSITE" id="PS51671"/>
    </source>
</evidence>
<dbReference type="InterPro" id="IPR005260">
    <property type="entry name" value="Asp_kin_monofn"/>
</dbReference>
<dbReference type="EMBL" id="CP006939">
    <property type="protein sequence ID" value="AHC13518.1"/>
    <property type="molecule type" value="Genomic_DNA"/>
</dbReference>
<evidence type="ECO:0000256" key="9">
    <source>
        <dbReference type="RuleBase" id="RU003448"/>
    </source>
</evidence>
<comment type="pathway">
    <text evidence="10">Amino-acid biosynthesis; L-methionine biosynthesis via de novo pathway; L-homoserine from L-aspartate: step 1/3.</text>
</comment>
<evidence type="ECO:0000313" key="13">
    <source>
        <dbReference type="EMBL" id="AHC13518.1"/>
    </source>
</evidence>
<dbReference type="Pfam" id="PF22468">
    <property type="entry name" value="ACT_9"/>
    <property type="match status" value="2"/>
</dbReference>
<dbReference type="InterPro" id="IPR001048">
    <property type="entry name" value="Asp/Glu/Uridylate_kinase"/>
</dbReference>
<evidence type="ECO:0000256" key="8">
    <source>
        <dbReference type="PIRSR" id="PIRSR000726-1"/>
    </source>
</evidence>
<proteinExistence type="inferred from homology"/>
<dbReference type="GO" id="GO:0009088">
    <property type="term" value="P:threonine biosynthetic process"/>
    <property type="evidence" value="ECO:0007669"/>
    <property type="project" value="UniProtKB-UniPathway"/>
</dbReference>
<evidence type="ECO:0000256" key="3">
    <source>
        <dbReference type="ARBA" id="ARBA00022741"/>
    </source>
</evidence>
<protein>
    <recommendedName>
        <fullName evidence="9">Aspartokinase</fullName>
        <ecNumber evidence="9">2.7.2.4</ecNumber>
    </recommendedName>
</protein>
<feature type="binding site" evidence="8">
    <location>
        <position position="124"/>
    </location>
    <ligand>
        <name>substrate</name>
    </ligand>
</feature>
<dbReference type="HOGENOM" id="CLU_009116_6_1_12"/>
<dbReference type="STRING" id="1307761.L21SP2_0072"/>
<dbReference type="GO" id="GO:0004412">
    <property type="term" value="F:homoserine dehydrogenase activity"/>
    <property type="evidence" value="ECO:0007669"/>
    <property type="project" value="InterPro"/>
</dbReference>
<evidence type="ECO:0000256" key="10">
    <source>
        <dbReference type="RuleBase" id="RU004249"/>
    </source>
</evidence>
<feature type="binding site" evidence="8">
    <location>
        <begin position="5"/>
        <end position="8"/>
    </location>
    <ligand>
        <name>ATP</name>
        <dbReference type="ChEBI" id="CHEBI:30616"/>
    </ligand>
</feature>
<dbReference type="AlphaFoldDB" id="V5WCL0"/>
<dbReference type="InterPro" id="IPR045865">
    <property type="entry name" value="ACT-like_dom_sf"/>
</dbReference>
<keyword evidence="4 9" id="KW-0418">Kinase</keyword>
<dbReference type="PIRSF" id="PIRSF000726">
    <property type="entry name" value="Asp_kin"/>
    <property type="match status" value="1"/>
</dbReference>
<evidence type="ECO:0000313" key="14">
    <source>
        <dbReference type="Proteomes" id="UP000018680"/>
    </source>
</evidence>
<dbReference type="SUPFAM" id="SSF55021">
    <property type="entry name" value="ACT-like"/>
    <property type="match status" value="2"/>
</dbReference>
<dbReference type="CDD" id="cd04921">
    <property type="entry name" value="ACT_AKi-HSDH-ThrA-like_1"/>
    <property type="match status" value="1"/>
</dbReference>
<dbReference type="CDD" id="cd04243">
    <property type="entry name" value="AAK_AK-HSDH-like"/>
    <property type="match status" value="1"/>
</dbReference>
<dbReference type="UniPathway" id="UPA00050">
    <property type="reaction ID" value="UER00461"/>
</dbReference>
<evidence type="ECO:0000256" key="6">
    <source>
        <dbReference type="ARBA" id="ARBA00022857"/>
    </source>
</evidence>
<dbReference type="KEGG" id="slr:L21SP2_0072"/>
<dbReference type="InterPro" id="IPR001341">
    <property type="entry name" value="Asp_kinase"/>
</dbReference>
<dbReference type="RefSeq" id="WP_024266451.1">
    <property type="nucleotide sequence ID" value="NC_023035.1"/>
</dbReference>
<dbReference type="InterPro" id="IPR011147">
    <property type="entry name" value="Bifunc_Aspkin/hSer_DH"/>
</dbReference>
<keyword evidence="5 8" id="KW-0067">ATP-binding</keyword>
<evidence type="ECO:0000256" key="2">
    <source>
        <dbReference type="ARBA" id="ARBA00022679"/>
    </source>
</evidence>
<dbReference type="UniPathway" id="UPA00051">
    <property type="reaction ID" value="UER00462"/>
</dbReference>
<keyword evidence="14" id="KW-1185">Reference proteome</keyword>
<reference evidence="13 14" key="1">
    <citation type="journal article" date="2015" name="Stand. Genomic Sci.">
        <title>Complete genome sequence and description of Salinispira pacifica gen. nov., sp. nov., a novel spirochaete isolated form a hypersaline microbial mat.</title>
        <authorList>
            <person name="Ben Hania W."/>
            <person name="Joseph M."/>
            <person name="Schumann P."/>
            <person name="Bunk B."/>
            <person name="Fiebig A."/>
            <person name="Sproer C."/>
            <person name="Klenk H.P."/>
            <person name="Fardeau M.L."/>
            <person name="Spring S."/>
        </authorList>
    </citation>
    <scope>NUCLEOTIDE SEQUENCE [LARGE SCALE GENOMIC DNA]</scope>
    <source>
        <strain evidence="13 14">L21-RPul-D2</strain>
    </source>
</reference>
<dbReference type="GO" id="GO:0005524">
    <property type="term" value="F:ATP binding"/>
    <property type="evidence" value="ECO:0007669"/>
    <property type="project" value="UniProtKB-KW"/>
</dbReference>
<dbReference type="InterPro" id="IPR054352">
    <property type="entry name" value="ACT_Aspartokinase"/>
</dbReference>
<keyword evidence="10" id="KW-0028">Amino-acid biosynthesis</keyword>
<evidence type="ECO:0000256" key="4">
    <source>
        <dbReference type="ARBA" id="ARBA00022777"/>
    </source>
</evidence>
<dbReference type="PROSITE" id="PS00324">
    <property type="entry name" value="ASPARTOKINASE"/>
    <property type="match status" value="1"/>
</dbReference>
<dbReference type="UniPathway" id="UPA00034">
    <property type="reaction ID" value="UER00015"/>
</dbReference>
<dbReference type="GO" id="GO:0009089">
    <property type="term" value="P:lysine biosynthetic process via diaminopimelate"/>
    <property type="evidence" value="ECO:0007669"/>
    <property type="project" value="UniProtKB-UniPathway"/>
</dbReference>
<dbReference type="InterPro" id="IPR042199">
    <property type="entry name" value="AsparK_Bifunc_asparK/hSer_DH"/>
</dbReference>
<comment type="catalytic activity">
    <reaction evidence="7 9">
        <text>L-aspartate + ATP = 4-phospho-L-aspartate + ADP</text>
        <dbReference type="Rhea" id="RHEA:23776"/>
        <dbReference type="ChEBI" id="CHEBI:29991"/>
        <dbReference type="ChEBI" id="CHEBI:30616"/>
        <dbReference type="ChEBI" id="CHEBI:57535"/>
        <dbReference type="ChEBI" id="CHEBI:456216"/>
        <dbReference type="EC" id="2.7.2.4"/>
    </reaction>
</comment>
<keyword evidence="3 8" id="KW-0547">Nucleotide-binding</keyword>
<dbReference type="NCBIfam" id="TIGR00657">
    <property type="entry name" value="asp_kinases"/>
    <property type="match status" value="1"/>
</dbReference>
<dbReference type="eggNOG" id="COG0527">
    <property type="taxonomic scope" value="Bacteria"/>
</dbReference>
<keyword evidence="11" id="KW-0175">Coiled coil</keyword>
<keyword evidence="6" id="KW-0521">NADP</keyword>
<dbReference type="InterPro" id="IPR018042">
    <property type="entry name" value="Aspartate_kinase_CS"/>
</dbReference>
<dbReference type="Gene3D" id="3.40.1160.10">
    <property type="entry name" value="Acetylglutamate kinase-like"/>
    <property type="match status" value="1"/>
</dbReference>
<dbReference type="GO" id="GO:0004072">
    <property type="term" value="F:aspartate kinase activity"/>
    <property type="evidence" value="ECO:0007669"/>
    <property type="project" value="UniProtKB-EC"/>
</dbReference>
<dbReference type="InterPro" id="IPR002912">
    <property type="entry name" value="ACT_dom"/>
</dbReference>
<sequence length="462" mass="49663">MKVMKFGGSSVRDADHIRRAVDIFSASPDTRAVICSAMKGITNDLIDGANRAAAGDESYRDLISAIRIRKLEAIQELFSDIRAAEEMKQAIEAELEELNNICHGVFLVRECSPRSLDLIMSFGERMSNRIIAAYAASRGEEVFFVDARELVLTDDSHGEAEVLFAESYERIRSRFHSREGTGIVTGFIASSPRGITTTLGRNGSDYSAAIFGAALSADDIEIWTDVDGVLQADPRVVPGAGVIRDLSVEEAMELSYFGAEVLHPSTMIPAVEAGIPVWIKNTLNPDVRGTRIARNVSSGPGLITGIASIPGVSLINVIGGGMVGSKGTAMKVFSAFARAGANAIMISQASSEHSICVVVRSSEAARAVRYLREALEHEIRHKIIQEIQEIDGLEVVAVIGGNMRGKPGVSGQLFHALGGKNINVLAIAQGSSEMNISFVIDEKDHSTCLNCIHTAFFPQSQE</sequence>
<dbReference type="InterPro" id="IPR036393">
    <property type="entry name" value="AceGlu_kinase-like_sf"/>
</dbReference>
<evidence type="ECO:0000256" key="1">
    <source>
        <dbReference type="ARBA" id="ARBA00004766"/>
    </source>
</evidence>
<evidence type="ECO:0000256" key="7">
    <source>
        <dbReference type="ARBA" id="ARBA00047872"/>
    </source>
</evidence>
<feature type="binding site" evidence="8">
    <location>
        <position position="235"/>
    </location>
    <ligand>
        <name>ATP</name>
        <dbReference type="ChEBI" id="CHEBI:30616"/>
    </ligand>
</feature>
<feature type="binding site" evidence="8">
    <location>
        <position position="42"/>
    </location>
    <ligand>
        <name>substrate</name>
    </ligand>
</feature>
<feature type="coiled-coil region" evidence="11">
    <location>
        <begin position="74"/>
        <end position="101"/>
    </location>
</feature>
<dbReference type="OrthoDB" id="9799110at2"/>
<dbReference type="Gene3D" id="1.20.120.1320">
    <property type="entry name" value="Aspartokinase, catalytic domain"/>
    <property type="match status" value="1"/>
</dbReference>
<feature type="domain" description="ACT" evidence="12">
    <location>
        <begin position="317"/>
        <end position="398"/>
    </location>
</feature>
<comment type="pathway">
    <text evidence="1 10">Amino-acid biosynthesis; L-lysine biosynthesis via DAP pathway; (S)-tetrahydrodipicolinate from L-aspartate: step 1/4.</text>
</comment>
<keyword evidence="2 9" id="KW-0808">Transferase</keyword>
<dbReference type="Proteomes" id="UP000018680">
    <property type="component" value="Chromosome"/>
</dbReference>
<dbReference type="FunFam" id="3.30.2130.10:FF:000001">
    <property type="entry name" value="Bifunctional aspartokinase/homoserine dehydrogenase"/>
    <property type="match status" value="1"/>
</dbReference>
<dbReference type="EC" id="2.7.2.4" evidence="9"/>
<organism evidence="13 14">
    <name type="scientific">Salinispira pacifica</name>
    <dbReference type="NCBI Taxonomy" id="1307761"/>
    <lineage>
        <taxon>Bacteria</taxon>
        <taxon>Pseudomonadati</taxon>
        <taxon>Spirochaetota</taxon>
        <taxon>Spirochaetia</taxon>
        <taxon>Spirochaetales</taxon>
        <taxon>Spirochaetaceae</taxon>
        <taxon>Salinispira</taxon>
    </lineage>
</organism>
<evidence type="ECO:0000256" key="5">
    <source>
        <dbReference type="ARBA" id="ARBA00022840"/>
    </source>
</evidence>
<dbReference type="PANTHER" id="PTHR43070">
    <property type="match status" value="1"/>
</dbReference>